<evidence type="ECO:0000256" key="6">
    <source>
        <dbReference type="RuleBase" id="RU361135"/>
    </source>
</evidence>
<evidence type="ECO:0000256" key="2">
    <source>
        <dbReference type="ARBA" id="ARBA00022679"/>
    </source>
</evidence>
<dbReference type="SUPFAM" id="SSF55729">
    <property type="entry name" value="Acyl-CoA N-acyltransferases (Nat)"/>
    <property type="match status" value="1"/>
</dbReference>
<dbReference type="PATRIC" id="fig|279113.9.peg.2501"/>
<dbReference type="PANTHER" id="PTHR39322:SF1">
    <property type="entry name" value="ISOVALERYL-HOMOSERINE LACTONE SYNTHASE"/>
    <property type="match status" value="1"/>
</dbReference>
<keyword evidence="4 5" id="KW-0071">Autoinducer synthesis</keyword>
<evidence type="ECO:0000313" key="9">
    <source>
        <dbReference type="Proteomes" id="UP000074561"/>
    </source>
</evidence>
<evidence type="ECO:0000256" key="1">
    <source>
        <dbReference type="ARBA" id="ARBA00022654"/>
    </source>
</evidence>
<protein>
    <recommendedName>
        <fullName evidence="6">Acyl-homoserine-lactone synthase</fullName>
        <ecNumber evidence="6">2.3.1.184</ecNumber>
    </recommendedName>
    <alternativeName>
        <fullName evidence="6">Autoinducer synthesis protein</fullName>
    </alternativeName>
</protein>
<evidence type="ECO:0000256" key="3">
    <source>
        <dbReference type="ARBA" id="ARBA00022691"/>
    </source>
</evidence>
<dbReference type="OrthoDB" id="6023281at2"/>
<sequence>MKVISGAASELSDELFAKVCSYRHKVFVETLGWELDTEEGIELDQFDHAGTIYVVAQDEDGAVIGCGRLLPTRQPYLLSEVFPQLLKGAAPPCHPEIWELSRFAAMDFNKKSDTALDQVSSSIAVKLLQASIACAARLGAKRLVTVSPIGMERWLRRGGFIIQRLAPPMKVDGHALFACLIEVQKSPPILAGEQPFLHSQPSARAPEPVHWHSTRSAQSALSEA</sequence>
<evidence type="ECO:0000256" key="5">
    <source>
        <dbReference type="PROSITE-ProRule" id="PRU00533"/>
    </source>
</evidence>
<keyword evidence="3 6" id="KW-0949">S-adenosyl-L-methionine</keyword>
<feature type="compositionally biased region" description="Polar residues" evidence="7">
    <location>
        <begin position="214"/>
        <end position="224"/>
    </location>
</feature>
<proteinExistence type="inferred from homology"/>
<comment type="catalytic activity">
    <reaction evidence="6">
        <text>a fatty acyl-[ACP] + S-adenosyl-L-methionine = an N-acyl-L-homoserine lactone + S-methyl-5'-thioadenosine + holo-[ACP] + H(+)</text>
        <dbReference type="Rhea" id="RHEA:10096"/>
        <dbReference type="Rhea" id="RHEA-COMP:9685"/>
        <dbReference type="Rhea" id="RHEA-COMP:14125"/>
        <dbReference type="ChEBI" id="CHEBI:15378"/>
        <dbReference type="ChEBI" id="CHEBI:17509"/>
        <dbReference type="ChEBI" id="CHEBI:55474"/>
        <dbReference type="ChEBI" id="CHEBI:59789"/>
        <dbReference type="ChEBI" id="CHEBI:64479"/>
        <dbReference type="ChEBI" id="CHEBI:138651"/>
        <dbReference type="EC" id="2.3.1.184"/>
    </reaction>
</comment>
<evidence type="ECO:0000256" key="4">
    <source>
        <dbReference type="ARBA" id="ARBA00022929"/>
    </source>
</evidence>
<keyword evidence="2 6" id="KW-0808">Transferase</keyword>
<dbReference type="RefSeq" id="WP_082792787.1">
    <property type="nucleotide sequence ID" value="NZ_CP013234.1"/>
</dbReference>
<name>A0A127Q4C3_9BURK</name>
<dbReference type="PANTHER" id="PTHR39322">
    <property type="entry name" value="ACYL-HOMOSERINE-LACTONE SYNTHASE"/>
    <property type="match status" value="1"/>
</dbReference>
<dbReference type="Pfam" id="PF00765">
    <property type="entry name" value="Autoind_synth"/>
    <property type="match status" value="1"/>
</dbReference>
<dbReference type="Proteomes" id="UP000074561">
    <property type="component" value="Chromosome"/>
</dbReference>
<evidence type="ECO:0000313" key="8">
    <source>
        <dbReference type="EMBL" id="AMP04889.1"/>
    </source>
</evidence>
<dbReference type="InterPro" id="IPR001690">
    <property type="entry name" value="Autoind_synthase"/>
</dbReference>
<dbReference type="PROSITE" id="PS51187">
    <property type="entry name" value="AUTOINDUCER_SYNTH_2"/>
    <property type="match status" value="1"/>
</dbReference>
<dbReference type="PRINTS" id="PR01549">
    <property type="entry name" value="AUTOINDCRSYN"/>
</dbReference>
<dbReference type="STRING" id="279113.CPter91_2535"/>
<keyword evidence="1 5" id="KW-0673">Quorum sensing</keyword>
<feature type="region of interest" description="Disordered" evidence="7">
    <location>
        <begin position="200"/>
        <end position="224"/>
    </location>
</feature>
<reference evidence="8 9" key="1">
    <citation type="submission" date="2015-11" db="EMBL/GenBank/DDBJ databases">
        <title>Exploring the genomic traits of fungus-feeding bacterial genus Collimonas.</title>
        <authorList>
            <person name="Song C."/>
            <person name="Schmidt R."/>
            <person name="de Jager V."/>
            <person name="Krzyzanowska D."/>
            <person name="Jongedijk E."/>
            <person name="Cankar K."/>
            <person name="Beekwilder J."/>
            <person name="van Veen A."/>
            <person name="de Boer W."/>
            <person name="van Veen J.A."/>
            <person name="Garbeva P."/>
        </authorList>
    </citation>
    <scope>NUCLEOTIDE SEQUENCE [LARGE SCALE GENOMIC DNA]</scope>
    <source>
        <strain evidence="8 9">Ter91</strain>
    </source>
</reference>
<dbReference type="EC" id="2.3.1.184" evidence="6"/>
<evidence type="ECO:0000256" key="7">
    <source>
        <dbReference type="SAM" id="MobiDB-lite"/>
    </source>
</evidence>
<dbReference type="Gene3D" id="3.40.630.30">
    <property type="match status" value="1"/>
</dbReference>
<gene>
    <name evidence="8" type="ORF">CPter91_2535</name>
</gene>
<dbReference type="InterPro" id="IPR016181">
    <property type="entry name" value="Acyl_CoA_acyltransferase"/>
</dbReference>
<dbReference type="GO" id="GO:0009372">
    <property type="term" value="P:quorum sensing"/>
    <property type="evidence" value="ECO:0007669"/>
    <property type="project" value="UniProtKB-UniRule"/>
</dbReference>
<accession>A0A127Q4C3</accession>
<dbReference type="GO" id="GO:0007165">
    <property type="term" value="P:signal transduction"/>
    <property type="evidence" value="ECO:0007669"/>
    <property type="project" value="TreeGrafter"/>
</dbReference>
<dbReference type="GO" id="GO:0061579">
    <property type="term" value="F:N-acyl homoserine lactone synthase activity"/>
    <property type="evidence" value="ECO:0007669"/>
    <property type="project" value="UniProtKB-UniRule"/>
</dbReference>
<organism evidence="8 9">
    <name type="scientific">Collimonas pratensis</name>
    <dbReference type="NCBI Taxonomy" id="279113"/>
    <lineage>
        <taxon>Bacteria</taxon>
        <taxon>Pseudomonadati</taxon>
        <taxon>Pseudomonadota</taxon>
        <taxon>Betaproteobacteria</taxon>
        <taxon>Burkholderiales</taxon>
        <taxon>Oxalobacteraceae</taxon>
        <taxon>Collimonas</taxon>
    </lineage>
</organism>
<comment type="similarity">
    <text evidence="5 6">Belongs to the autoinducer synthase family.</text>
</comment>
<dbReference type="EMBL" id="CP013234">
    <property type="protein sequence ID" value="AMP04889.1"/>
    <property type="molecule type" value="Genomic_DNA"/>
</dbReference>
<dbReference type="AlphaFoldDB" id="A0A127Q4C3"/>
<dbReference type="KEGG" id="cpra:CPter91_2535"/>